<accession>A0A914Y3Y7</accession>
<name>A0A914Y3Y7_9BILA</name>
<organism evidence="1 2">
    <name type="scientific">Panagrolaimus superbus</name>
    <dbReference type="NCBI Taxonomy" id="310955"/>
    <lineage>
        <taxon>Eukaryota</taxon>
        <taxon>Metazoa</taxon>
        <taxon>Ecdysozoa</taxon>
        <taxon>Nematoda</taxon>
        <taxon>Chromadorea</taxon>
        <taxon>Rhabditida</taxon>
        <taxon>Tylenchina</taxon>
        <taxon>Panagrolaimomorpha</taxon>
        <taxon>Panagrolaimoidea</taxon>
        <taxon>Panagrolaimidae</taxon>
        <taxon>Panagrolaimus</taxon>
    </lineage>
</organism>
<sequence length="93" mass="10574">MWIPRSQFTRSSANAKYEDTEGLILNALSIPIKQPLSYAAFDKNELVGIHLNRLHKKDEFSKLFEGKLYDLNAKLCIKKDYAEGKQGSDKNAV</sequence>
<dbReference type="WBParaSite" id="PSU_v2.g14909.t1">
    <property type="protein sequence ID" value="PSU_v2.g14909.t1"/>
    <property type="gene ID" value="PSU_v2.g14909"/>
</dbReference>
<evidence type="ECO:0000313" key="2">
    <source>
        <dbReference type="WBParaSite" id="PSU_v2.g14909.t1"/>
    </source>
</evidence>
<evidence type="ECO:0000313" key="1">
    <source>
        <dbReference type="Proteomes" id="UP000887577"/>
    </source>
</evidence>
<proteinExistence type="predicted"/>
<reference evidence="2" key="1">
    <citation type="submission" date="2022-11" db="UniProtKB">
        <authorList>
            <consortium name="WormBaseParasite"/>
        </authorList>
    </citation>
    <scope>IDENTIFICATION</scope>
</reference>
<dbReference type="Proteomes" id="UP000887577">
    <property type="component" value="Unplaced"/>
</dbReference>
<keyword evidence="1" id="KW-1185">Reference proteome</keyword>
<dbReference type="AlphaFoldDB" id="A0A914Y3Y7"/>
<protein>
    <submittedName>
        <fullName evidence="2">Uncharacterized protein</fullName>
    </submittedName>
</protein>